<evidence type="ECO:0000256" key="5">
    <source>
        <dbReference type="ARBA" id="ARBA00022519"/>
    </source>
</evidence>
<dbReference type="SMART" id="SM00065">
    <property type="entry name" value="GAF"/>
    <property type="match status" value="2"/>
</dbReference>
<evidence type="ECO:0000256" key="13">
    <source>
        <dbReference type="ARBA" id="ARBA00022737"/>
    </source>
</evidence>
<dbReference type="Pfam" id="PF01590">
    <property type="entry name" value="GAF"/>
    <property type="match status" value="2"/>
</dbReference>
<evidence type="ECO:0000256" key="16">
    <source>
        <dbReference type="ARBA" id="ARBA00022840"/>
    </source>
</evidence>
<evidence type="ECO:0000256" key="9">
    <source>
        <dbReference type="ARBA" id="ARBA00022630"/>
    </source>
</evidence>
<dbReference type="SUPFAM" id="SSF55781">
    <property type="entry name" value="GAF domain-like"/>
    <property type="match status" value="2"/>
</dbReference>
<evidence type="ECO:0000256" key="4">
    <source>
        <dbReference type="ARBA" id="ARBA00022475"/>
    </source>
</evidence>
<dbReference type="InterPro" id="IPR001610">
    <property type="entry name" value="PAC"/>
</dbReference>
<evidence type="ECO:0000256" key="18">
    <source>
        <dbReference type="ARBA" id="ARBA00022991"/>
    </source>
</evidence>
<dbReference type="InterPro" id="IPR013655">
    <property type="entry name" value="PAS_fold_3"/>
</dbReference>
<keyword evidence="23" id="KW-1185">Reference proteome</keyword>
<dbReference type="PANTHER" id="PTHR43102:SF2">
    <property type="entry name" value="GAF DOMAIN-CONTAINING PROTEIN"/>
    <property type="match status" value="1"/>
</dbReference>
<dbReference type="SUPFAM" id="SSF55785">
    <property type="entry name" value="PYP-like sensor domain (PAS domain)"/>
    <property type="match status" value="1"/>
</dbReference>
<evidence type="ECO:0000256" key="19">
    <source>
        <dbReference type="ARBA" id="ARBA00023136"/>
    </source>
</evidence>
<dbReference type="InterPro" id="IPR029016">
    <property type="entry name" value="GAF-like_dom_sf"/>
</dbReference>
<keyword evidence="7" id="KW-0597">Phosphoprotein</keyword>
<feature type="domain" description="PAC" evidence="21">
    <location>
        <begin position="271"/>
        <end position="324"/>
    </location>
</feature>
<evidence type="ECO:0000256" key="11">
    <source>
        <dbReference type="ARBA" id="ARBA00022679"/>
    </source>
</evidence>
<dbReference type="OrthoDB" id="341208at2"/>
<keyword evidence="6" id="KW-0600">Photoreceptor protein</keyword>
<dbReference type="InterPro" id="IPR003018">
    <property type="entry name" value="GAF"/>
</dbReference>
<dbReference type="InterPro" id="IPR000014">
    <property type="entry name" value="PAS"/>
</dbReference>
<dbReference type="SMART" id="SM00086">
    <property type="entry name" value="PAC"/>
    <property type="match status" value="1"/>
</dbReference>
<organism evidence="22 23">
    <name type="scientific">Rhodovarius crocodyli</name>
    <dbReference type="NCBI Taxonomy" id="1979269"/>
    <lineage>
        <taxon>Bacteria</taxon>
        <taxon>Pseudomonadati</taxon>
        <taxon>Pseudomonadota</taxon>
        <taxon>Alphaproteobacteria</taxon>
        <taxon>Acetobacterales</taxon>
        <taxon>Roseomonadaceae</taxon>
        <taxon>Rhodovarius</taxon>
    </lineage>
</organism>
<dbReference type="CDD" id="cd00130">
    <property type="entry name" value="PAS"/>
    <property type="match status" value="1"/>
</dbReference>
<evidence type="ECO:0000256" key="20">
    <source>
        <dbReference type="ARBA" id="ARBA00023170"/>
    </source>
</evidence>
<keyword evidence="15" id="KW-0418">Kinase</keyword>
<keyword evidence="14" id="KW-0547">Nucleotide-binding</keyword>
<sequence length="674" mass="74101">MPFMPKDSQDDEEARLAELLSYDILDSAPDPAFDAIVELAAALCLAPISLVSLVEHDRQWFKAKLGIMVPETPIAQSVCTHGLRQDDLLIITDLTQDPRTATNTLVTEEPHMRFYAGAPLRTAGGHALGMLCVIDTTPRPQGLSDEQARMLRLLADQAMSLIDMRRRMHESSWRFEEARRLGAASLARARDSHTLREDVARARLAQEAGRIGTFEMEVATGAMIVSDEFCRIFGIEPGRGWSAARIEPIVLPQHTGDRSSTHTRADGSASLDTEYRIRRPDDGALRWISRRAEFTRDGSGRPVRMFGAVQDITERKLAELRLRALVRLGDALHQAETETEVLAAAGEALGTTLGAARAGYAEADLVGGAFIIHHDWNAPGHPGMHGEPALEVIADRLARMRAGEVLTVPDVEEEEFLADKLARYRRFGIRSKLNVPVSLRGELVGILFVHDSAPRDWTGEEIGFARGVAERIHTTIARLRGDAARRVLNQELSHRLKNTLAMVQALVRQTLATVEPRTQVEALEKRLVALGGAHDELLQQSWQGACILDVVRRMLRALSLQGRVTLKGPAVTLAPRAAMSMTMLLHELSTNAIKHGALSTRHGTVALEWAIEGERFRLSWRERNGPPTQPPAQEGFGSALIQMGLVGNGGVSLEYAPEGLSARFDSPLNELTEP</sequence>
<evidence type="ECO:0000256" key="14">
    <source>
        <dbReference type="ARBA" id="ARBA00022741"/>
    </source>
</evidence>
<keyword evidence="18" id="KW-0157">Chromophore</keyword>
<dbReference type="EMBL" id="SACL01000001">
    <property type="protein sequence ID" value="RVT98944.1"/>
    <property type="molecule type" value="Genomic_DNA"/>
</dbReference>
<keyword evidence="17" id="KW-1133">Transmembrane helix</keyword>
<keyword evidence="10" id="KW-0288">FMN</keyword>
<comment type="caution">
    <text evidence="22">The sequence shown here is derived from an EMBL/GenBank/DDBJ whole genome shotgun (WGS) entry which is preliminary data.</text>
</comment>
<keyword evidence="16" id="KW-0067">ATP-binding</keyword>
<comment type="catalytic activity">
    <reaction evidence="1">
        <text>ATP + protein L-histidine = ADP + protein N-phospho-L-histidine.</text>
        <dbReference type="EC" id="2.7.13.3"/>
    </reaction>
</comment>
<keyword evidence="8" id="KW-0716">Sensory transduction</keyword>
<evidence type="ECO:0000256" key="17">
    <source>
        <dbReference type="ARBA" id="ARBA00022989"/>
    </source>
</evidence>
<dbReference type="InterPro" id="IPR000700">
    <property type="entry name" value="PAS-assoc_C"/>
</dbReference>
<gene>
    <name evidence="22" type="ORF">EOD42_02205</name>
</gene>
<evidence type="ECO:0000256" key="3">
    <source>
        <dbReference type="ARBA" id="ARBA00012438"/>
    </source>
</evidence>
<keyword evidence="13" id="KW-0677">Repeat</keyword>
<evidence type="ECO:0000256" key="7">
    <source>
        <dbReference type="ARBA" id="ARBA00022553"/>
    </source>
</evidence>
<evidence type="ECO:0000256" key="12">
    <source>
        <dbReference type="ARBA" id="ARBA00022692"/>
    </source>
</evidence>
<dbReference type="InterPro" id="IPR036890">
    <property type="entry name" value="HATPase_C_sf"/>
</dbReference>
<dbReference type="AlphaFoldDB" id="A0A437MMR7"/>
<evidence type="ECO:0000256" key="15">
    <source>
        <dbReference type="ARBA" id="ARBA00022777"/>
    </source>
</evidence>
<evidence type="ECO:0000256" key="1">
    <source>
        <dbReference type="ARBA" id="ARBA00000085"/>
    </source>
</evidence>
<evidence type="ECO:0000259" key="21">
    <source>
        <dbReference type="PROSITE" id="PS50113"/>
    </source>
</evidence>
<dbReference type="GO" id="GO:0004673">
    <property type="term" value="F:protein histidine kinase activity"/>
    <property type="evidence" value="ECO:0007669"/>
    <property type="project" value="UniProtKB-EC"/>
</dbReference>
<dbReference type="InterPro" id="IPR035965">
    <property type="entry name" value="PAS-like_dom_sf"/>
</dbReference>
<dbReference type="Gene3D" id="3.30.565.10">
    <property type="entry name" value="Histidine kinase-like ATPase, C-terminal domain"/>
    <property type="match status" value="1"/>
</dbReference>
<keyword evidence="11" id="KW-0808">Transferase</keyword>
<evidence type="ECO:0000256" key="8">
    <source>
        <dbReference type="ARBA" id="ARBA00022606"/>
    </source>
</evidence>
<evidence type="ECO:0000256" key="10">
    <source>
        <dbReference type="ARBA" id="ARBA00022643"/>
    </source>
</evidence>
<dbReference type="PANTHER" id="PTHR43102">
    <property type="entry name" value="SLR1143 PROTEIN"/>
    <property type="match status" value="1"/>
</dbReference>
<dbReference type="PROSITE" id="PS50113">
    <property type="entry name" value="PAC"/>
    <property type="match status" value="1"/>
</dbReference>
<dbReference type="Gene3D" id="3.30.450.20">
    <property type="entry name" value="PAS domain"/>
    <property type="match status" value="1"/>
</dbReference>
<dbReference type="SMART" id="SM00911">
    <property type="entry name" value="HWE_HK"/>
    <property type="match status" value="1"/>
</dbReference>
<evidence type="ECO:0000313" key="22">
    <source>
        <dbReference type="EMBL" id="RVT98944.1"/>
    </source>
</evidence>
<name>A0A437MMR7_9PROT</name>
<evidence type="ECO:0000256" key="2">
    <source>
        <dbReference type="ARBA" id="ARBA00004429"/>
    </source>
</evidence>
<protein>
    <recommendedName>
        <fullName evidence="3">histidine kinase</fullName>
        <ecNumber evidence="3">2.7.13.3</ecNumber>
    </recommendedName>
</protein>
<dbReference type="EC" id="2.7.13.3" evidence="3"/>
<dbReference type="Pfam" id="PF07536">
    <property type="entry name" value="HWE_HK"/>
    <property type="match status" value="1"/>
</dbReference>
<dbReference type="Gene3D" id="3.30.450.40">
    <property type="match status" value="2"/>
</dbReference>
<proteinExistence type="predicted"/>
<keyword evidence="12" id="KW-0812">Transmembrane</keyword>
<keyword evidence="20" id="KW-0675">Receptor</keyword>
<accession>A0A437MMR7</accession>
<dbReference type="Pfam" id="PF08447">
    <property type="entry name" value="PAS_3"/>
    <property type="match status" value="1"/>
</dbReference>
<dbReference type="GO" id="GO:0009881">
    <property type="term" value="F:photoreceptor activity"/>
    <property type="evidence" value="ECO:0007669"/>
    <property type="project" value="UniProtKB-KW"/>
</dbReference>
<keyword evidence="4" id="KW-1003">Cell membrane</keyword>
<keyword evidence="19" id="KW-0472">Membrane</keyword>
<dbReference type="GO" id="GO:0005886">
    <property type="term" value="C:plasma membrane"/>
    <property type="evidence" value="ECO:0007669"/>
    <property type="project" value="UniProtKB-SubCell"/>
</dbReference>
<reference evidence="22 23" key="1">
    <citation type="submission" date="2019-01" db="EMBL/GenBank/DDBJ databases">
        <authorList>
            <person name="Chen W.-M."/>
        </authorList>
    </citation>
    <scope>NUCLEOTIDE SEQUENCE [LARGE SCALE GENOMIC DNA]</scope>
    <source>
        <strain evidence="22 23">CCP-6</strain>
    </source>
</reference>
<evidence type="ECO:0000256" key="6">
    <source>
        <dbReference type="ARBA" id="ARBA00022543"/>
    </source>
</evidence>
<comment type="subcellular location">
    <subcellularLocation>
        <location evidence="2">Cell inner membrane</location>
        <topology evidence="2">Multi-pass membrane protein</topology>
    </subcellularLocation>
</comment>
<dbReference type="FunFam" id="2.10.70.100:FF:000001">
    <property type="entry name" value="Sensory transduction histidine kinase"/>
    <property type="match status" value="1"/>
</dbReference>
<dbReference type="Gene3D" id="2.10.70.100">
    <property type="match status" value="1"/>
</dbReference>
<evidence type="ECO:0000313" key="23">
    <source>
        <dbReference type="Proteomes" id="UP000282957"/>
    </source>
</evidence>
<keyword evidence="5" id="KW-0997">Cell inner membrane</keyword>
<dbReference type="GO" id="GO:0005524">
    <property type="term" value="F:ATP binding"/>
    <property type="evidence" value="ECO:0007669"/>
    <property type="project" value="UniProtKB-KW"/>
</dbReference>
<dbReference type="Proteomes" id="UP000282957">
    <property type="component" value="Unassembled WGS sequence"/>
</dbReference>
<dbReference type="InterPro" id="IPR011102">
    <property type="entry name" value="Sig_transdc_His_kinase_HWE"/>
</dbReference>
<keyword evidence="9" id="KW-0285">Flavoprotein</keyword>